<protein>
    <recommendedName>
        <fullName evidence="3">PD-(D/E)XK nuclease superfamily protein</fullName>
    </recommendedName>
</protein>
<organism evidence="1 2">
    <name type="scientific">Martelella radicis</name>
    <dbReference type="NCBI Taxonomy" id="1397476"/>
    <lineage>
        <taxon>Bacteria</taxon>
        <taxon>Pseudomonadati</taxon>
        <taxon>Pseudomonadota</taxon>
        <taxon>Alphaproteobacteria</taxon>
        <taxon>Hyphomicrobiales</taxon>
        <taxon>Aurantimonadaceae</taxon>
        <taxon>Martelella</taxon>
    </lineage>
</organism>
<keyword evidence="2" id="KW-1185">Reference proteome</keyword>
<dbReference type="AlphaFoldDB" id="A0A7W6KIL7"/>
<name>A0A7W6KIL7_9HYPH</name>
<dbReference type="RefSeq" id="WP_183485439.1">
    <property type="nucleotide sequence ID" value="NZ_JACIDZ010000005.1"/>
</dbReference>
<evidence type="ECO:0000313" key="2">
    <source>
        <dbReference type="Proteomes" id="UP000530571"/>
    </source>
</evidence>
<dbReference type="EMBL" id="JACIDZ010000005">
    <property type="protein sequence ID" value="MBB4121998.1"/>
    <property type="molecule type" value="Genomic_DNA"/>
</dbReference>
<reference evidence="1 2" key="1">
    <citation type="submission" date="2020-08" db="EMBL/GenBank/DDBJ databases">
        <title>Genomic Encyclopedia of Type Strains, Phase IV (KMG-IV): sequencing the most valuable type-strain genomes for metagenomic binning, comparative biology and taxonomic classification.</title>
        <authorList>
            <person name="Goeker M."/>
        </authorList>
    </citation>
    <scope>NUCLEOTIDE SEQUENCE [LARGE SCALE GENOMIC DNA]</scope>
    <source>
        <strain evidence="1 2">DSM 28101</strain>
    </source>
</reference>
<proteinExistence type="predicted"/>
<gene>
    <name evidence="1" type="ORF">GGR30_001924</name>
</gene>
<accession>A0A7W6KIL7</accession>
<evidence type="ECO:0008006" key="3">
    <source>
        <dbReference type="Google" id="ProtNLM"/>
    </source>
</evidence>
<sequence length="385" mass="44060">MDDVRKAAVDWLNQSPLYRMSLGSRELFHTNFLAWLFEQYPSSLAIFGVEGTGPWQIRREYKHIDIAVFSAGETRPRLIIENKVKDVVRPAQLNRYAETTFPDAASRVVLSLVPFDNSASGWLSITYLQLHLLMTKWLETEDVGNARDSLFIEEYINLIRNLGLICESAFDAASIENEYWFGRNAYYGELSRIGFHDTLSKYQAQIFARQMGARLSDHMTVAYRGGETPSGKHVLIWTDLFRATPCASFVVVPDAAKHIPRLEVQIQGRQYRHMFVHPELENAIEASASLEDQTILRTAVEQLGGYNWLFGREKHAGCFAIQRPDGSVRHVRSAMRKPLNSYRPNVVYQYLDIDADGGETRLTVDELFEQTRHDLEFAFALLERG</sequence>
<comment type="caution">
    <text evidence="1">The sequence shown here is derived from an EMBL/GenBank/DDBJ whole genome shotgun (WGS) entry which is preliminary data.</text>
</comment>
<dbReference type="Proteomes" id="UP000530571">
    <property type="component" value="Unassembled WGS sequence"/>
</dbReference>
<evidence type="ECO:0000313" key="1">
    <source>
        <dbReference type="EMBL" id="MBB4121998.1"/>
    </source>
</evidence>